<comment type="similarity">
    <text evidence="1">Belongs to the universal stress protein A family.</text>
</comment>
<dbReference type="Pfam" id="PF00582">
    <property type="entry name" value="Usp"/>
    <property type="match status" value="1"/>
</dbReference>
<dbReference type="Gene3D" id="3.40.50.620">
    <property type="entry name" value="HUPs"/>
    <property type="match status" value="1"/>
</dbReference>
<dbReference type="EMBL" id="AOHW01000026">
    <property type="protein sequence ID" value="ELY41768.1"/>
    <property type="molecule type" value="Genomic_DNA"/>
</dbReference>
<evidence type="ECO:0000256" key="1">
    <source>
        <dbReference type="ARBA" id="ARBA00008791"/>
    </source>
</evidence>
<dbReference type="OrthoDB" id="105697at2157"/>
<dbReference type="PATRIC" id="fig|1114856.3.peg.1718"/>
<dbReference type="InterPro" id="IPR006016">
    <property type="entry name" value="UspA"/>
</dbReference>
<sequence length="158" mass="16848">MFDTVVIATDGSDSVKRAVDVALDLASRFDAEVHALSVVDASEVDASPQQLRDELQTALETTADAALATVEDRTDEEREITTAVREGRPAIELCEYAREVDADLIATGTRGRHGENRLLLGSVAERVVRTSPVPVLSVRQLETVQDDDAGSDGLATGA</sequence>
<accession>L9W0C2</accession>
<dbReference type="Proteomes" id="UP000011599">
    <property type="component" value="Unassembled WGS sequence"/>
</dbReference>
<organism evidence="3 4">
    <name type="scientific">Natronorubrum tibetense GA33</name>
    <dbReference type="NCBI Taxonomy" id="1114856"/>
    <lineage>
        <taxon>Archaea</taxon>
        <taxon>Methanobacteriati</taxon>
        <taxon>Methanobacteriota</taxon>
        <taxon>Stenosarchaea group</taxon>
        <taxon>Halobacteria</taxon>
        <taxon>Halobacteriales</taxon>
        <taxon>Natrialbaceae</taxon>
        <taxon>Natronorubrum</taxon>
    </lineage>
</organism>
<dbReference type="SUPFAM" id="SSF52402">
    <property type="entry name" value="Adenine nucleotide alpha hydrolases-like"/>
    <property type="match status" value="1"/>
</dbReference>
<name>L9W0C2_9EURY</name>
<proteinExistence type="inferred from homology"/>
<feature type="domain" description="UspA" evidence="2">
    <location>
        <begin position="1"/>
        <end position="139"/>
    </location>
</feature>
<protein>
    <submittedName>
        <fullName evidence="3">UspA domain-containing protein</fullName>
    </submittedName>
</protein>
<dbReference type="eggNOG" id="arCOG02053">
    <property type="taxonomic scope" value="Archaea"/>
</dbReference>
<keyword evidence="4" id="KW-1185">Reference proteome</keyword>
<dbReference type="AlphaFoldDB" id="L9W0C2"/>
<dbReference type="InterPro" id="IPR014729">
    <property type="entry name" value="Rossmann-like_a/b/a_fold"/>
</dbReference>
<gene>
    <name evidence="3" type="ORF">C496_08236</name>
</gene>
<evidence type="ECO:0000313" key="4">
    <source>
        <dbReference type="Proteomes" id="UP000011599"/>
    </source>
</evidence>
<dbReference type="CDD" id="cd00293">
    <property type="entry name" value="USP-like"/>
    <property type="match status" value="1"/>
</dbReference>
<dbReference type="RefSeq" id="WP_006089466.1">
    <property type="nucleotide sequence ID" value="NZ_AOHW01000026.1"/>
</dbReference>
<dbReference type="STRING" id="1114856.GCA_000383975_02071"/>
<evidence type="ECO:0000313" key="3">
    <source>
        <dbReference type="EMBL" id="ELY41768.1"/>
    </source>
</evidence>
<dbReference type="PANTHER" id="PTHR46268:SF6">
    <property type="entry name" value="UNIVERSAL STRESS PROTEIN UP12"/>
    <property type="match status" value="1"/>
</dbReference>
<dbReference type="PRINTS" id="PR01438">
    <property type="entry name" value="UNVRSLSTRESS"/>
</dbReference>
<dbReference type="PANTHER" id="PTHR46268">
    <property type="entry name" value="STRESS RESPONSE PROTEIN NHAX"/>
    <property type="match status" value="1"/>
</dbReference>
<dbReference type="InterPro" id="IPR006015">
    <property type="entry name" value="Universal_stress_UspA"/>
</dbReference>
<comment type="caution">
    <text evidence="3">The sequence shown here is derived from an EMBL/GenBank/DDBJ whole genome shotgun (WGS) entry which is preliminary data.</text>
</comment>
<evidence type="ECO:0000259" key="2">
    <source>
        <dbReference type="Pfam" id="PF00582"/>
    </source>
</evidence>
<reference evidence="3 4" key="1">
    <citation type="journal article" date="2014" name="PLoS Genet.">
        <title>Phylogenetically driven sequencing of extremely halophilic archaea reveals strategies for static and dynamic osmo-response.</title>
        <authorList>
            <person name="Becker E.A."/>
            <person name="Seitzer P.M."/>
            <person name="Tritt A."/>
            <person name="Larsen D."/>
            <person name="Krusor M."/>
            <person name="Yao A.I."/>
            <person name="Wu D."/>
            <person name="Madern D."/>
            <person name="Eisen J.A."/>
            <person name="Darling A.E."/>
            <person name="Facciotti M.T."/>
        </authorList>
    </citation>
    <scope>NUCLEOTIDE SEQUENCE [LARGE SCALE GENOMIC DNA]</scope>
    <source>
        <strain evidence="3 4">GA33</strain>
    </source>
</reference>